<dbReference type="AlphaFoldDB" id="A0A4R4JYY6"/>
<comment type="caution">
    <text evidence="1">The sequence shown here is derived from an EMBL/GenBank/DDBJ whole genome shotgun (WGS) entry which is preliminary data.</text>
</comment>
<proteinExistence type="predicted"/>
<name>A0A4R4JYY6_9BACT</name>
<organism evidence="1 2">
    <name type="scientific">Arundinibacter roseus</name>
    <dbReference type="NCBI Taxonomy" id="2070510"/>
    <lineage>
        <taxon>Bacteria</taxon>
        <taxon>Pseudomonadati</taxon>
        <taxon>Bacteroidota</taxon>
        <taxon>Cytophagia</taxon>
        <taxon>Cytophagales</taxon>
        <taxon>Spirosomataceae</taxon>
        <taxon>Arundinibacter</taxon>
    </lineage>
</organism>
<evidence type="ECO:0000313" key="1">
    <source>
        <dbReference type="EMBL" id="TDB60078.1"/>
    </source>
</evidence>
<dbReference type="RefSeq" id="WP_132121682.1">
    <property type="nucleotide sequence ID" value="NZ_SMJU01000018.1"/>
</dbReference>
<accession>A0A4R4JYY6</accession>
<sequence length="138" mass="15262">MKISNHPDAPSVERFVEILARVDMPNERRGSYTLRISHVKDGAPWYGIESPAINRTVETSDDKLVDSLTGARVYPDSEGAIPEGAVGEYSFLAAFVPRNPETGEALALALGQIHQILDEFLIQRMDESGVFDDFRSLV</sequence>
<protein>
    <submittedName>
        <fullName evidence="1">Uncharacterized protein</fullName>
    </submittedName>
</protein>
<evidence type="ECO:0000313" key="2">
    <source>
        <dbReference type="Proteomes" id="UP000295706"/>
    </source>
</evidence>
<gene>
    <name evidence="1" type="ORF">EZE20_21645</name>
</gene>
<dbReference type="Proteomes" id="UP000295706">
    <property type="component" value="Unassembled WGS sequence"/>
</dbReference>
<dbReference type="EMBL" id="SMJU01000018">
    <property type="protein sequence ID" value="TDB60078.1"/>
    <property type="molecule type" value="Genomic_DNA"/>
</dbReference>
<reference evidence="1 2" key="1">
    <citation type="submission" date="2019-02" db="EMBL/GenBank/DDBJ databases">
        <title>Arundinibacter roseus gen. nov., sp. nov., a new member of the family Cytophagaceae.</title>
        <authorList>
            <person name="Szuroczki S."/>
            <person name="Khayer B."/>
            <person name="Sproer C."/>
            <person name="Toumi M."/>
            <person name="Szabo A."/>
            <person name="Felfoldi T."/>
            <person name="Schumann P."/>
            <person name="Toth E."/>
        </authorList>
    </citation>
    <scope>NUCLEOTIDE SEQUENCE [LARGE SCALE GENOMIC DNA]</scope>
    <source>
        <strain evidence="1 2">DMA-k-7a</strain>
    </source>
</reference>
<keyword evidence="2" id="KW-1185">Reference proteome</keyword>